<dbReference type="FunFam" id="1.10.10.10:FF:000001">
    <property type="entry name" value="LysR family transcriptional regulator"/>
    <property type="match status" value="1"/>
</dbReference>
<reference evidence="7" key="1">
    <citation type="submission" date="2020-05" db="EMBL/GenBank/DDBJ databases">
        <authorList>
            <person name="Chiriac C."/>
            <person name="Salcher M."/>
            <person name="Ghai R."/>
            <person name="Kavagutti S V."/>
        </authorList>
    </citation>
    <scope>NUCLEOTIDE SEQUENCE</scope>
</reference>
<dbReference type="SUPFAM" id="SSF53850">
    <property type="entry name" value="Periplasmic binding protein-like II"/>
    <property type="match status" value="1"/>
</dbReference>
<dbReference type="PROSITE" id="PS50931">
    <property type="entry name" value="HTH_LYSR"/>
    <property type="match status" value="1"/>
</dbReference>
<dbReference type="PRINTS" id="PR00039">
    <property type="entry name" value="HTHLYSR"/>
</dbReference>
<evidence type="ECO:0000256" key="5">
    <source>
        <dbReference type="ARBA" id="ARBA00023163"/>
    </source>
</evidence>
<name>A0A6J6IDU4_9ZZZZ</name>
<dbReference type="Gene3D" id="1.10.10.10">
    <property type="entry name" value="Winged helix-like DNA-binding domain superfamily/Winged helix DNA-binding domain"/>
    <property type="match status" value="1"/>
</dbReference>
<keyword evidence="2" id="KW-0805">Transcription regulation</keyword>
<organism evidence="7">
    <name type="scientific">freshwater metagenome</name>
    <dbReference type="NCBI Taxonomy" id="449393"/>
    <lineage>
        <taxon>unclassified sequences</taxon>
        <taxon>metagenomes</taxon>
        <taxon>ecological metagenomes</taxon>
    </lineage>
</organism>
<evidence type="ECO:0000256" key="4">
    <source>
        <dbReference type="ARBA" id="ARBA00023159"/>
    </source>
</evidence>
<dbReference type="AlphaFoldDB" id="A0A6J6IDU4"/>
<dbReference type="InterPro" id="IPR000847">
    <property type="entry name" value="LysR_HTH_N"/>
</dbReference>
<dbReference type="GO" id="GO:0003677">
    <property type="term" value="F:DNA binding"/>
    <property type="evidence" value="ECO:0007669"/>
    <property type="project" value="UniProtKB-KW"/>
</dbReference>
<evidence type="ECO:0000256" key="3">
    <source>
        <dbReference type="ARBA" id="ARBA00023125"/>
    </source>
</evidence>
<gene>
    <name evidence="7" type="ORF">UFOPK1889_00991</name>
</gene>
<keyword evidence="5" id="KW-0804">Transcription</keyword>
<evidence type="ECO:0000313" key="7">
    <source>
        <dbReference type="EMBL" id="CAB4622355.1"/>
    </source>
</evidence>
<evidence type="ECO:0000256" key="2">
    <source>
        <dbReference type="ARBA" id="ARBA00023015"/>
    </source>
</evidence>
<comment type="similarity">
    <text evidence="1">Belongs to the LysR transcriptional regulatory family.</text>
</comment>
<dbReference type="PANTHER" id="PTHR30346:SF26">
    <property type="entry name" value="HYDROGEN PEROXIDE-INDUCIBLE GENES ACTIVATOR"/>
    <property type="match status" value="1"/>
</dbReference>
<dbReference type="EMBL" id="CAEZUZ010000186">
    <property type="protein sequence ID" value="CAB4622355.1"/>
    <property type="molecule type" value="Genomic_DNA"/>
</dbReference>
<dbReference type="Pfam" id="PF03466">
    <property type="entry name" value="LysR_substrate"/>
    <property type="match status" value="1"/>
</dbReference>
<dbReference type="Pfam" id="PF00126">
    <property type="entry name" value="HTH_1"/>
    <property type="match status" value="1"/>
</dbReference>
<sequence length="298" mass="32664">MNIPTIQQLTYLVALADEGSFSSAADACFISQPALSAQIKELENRLGQQLVERTTRGILLTQRGTQVVDRARALLRDMNDLVIEAHNTGEELIGEIHVSAIPTMAPYLLPALVQSLRKHHPQVQLHLHEEKTHDLVHSLRHGKIDVGLLSPPVEESTLTTAVLSHDPFLVAMSTDHRWADSTSPITLERLSRENILLLEEGHCLRDQAENLCVRSNLQPSDIQATSLSTLVQMVSANMGITLLPQSAAPIEAREGSGVVTRPLRSSGAGRSVGLVWRTSSPIAKYLTPTISDLSQLWK</sequence>
<dbReference type="GO" id="GO:0003700">
    <property type="term" value="F:DNA-binding transcription factor activity"/>
    <property type="evidence" value="ECO:0007669"/>
    <property type="project" value="InterPro"/>
</dbReference>
<proteinExistence type="inferred from homology"/>
<accession>A0A6J6IDU4</accession>
<dbReference type="SUPFAM" id="SSF46785">
    <property type="entry name" value="Winged helix' DNA-binding domain"/>
    <property type="match status" value="1"/>
</dbReference>
<keyword evidence="3" id="KW-0238">DNA-binding</keyword>
<protein>
    <submittedName>
        <fullName evidence="7">Unannotated protein</fullName>
    </submittedName>
</protein>
<dbReference type="CDD" id="cd08411">
    <property type="entry name" value="PBP2_OxyR"/>
    <property type="match status" value="1"/>
</dbReference>
<evidence type="ECO:0000259" key="6">
    <source>
        <dbReference type="PROSITE" id="PS50931"/>
    </source>
</evidence>
<dbReference type="InterPro" id="IPR036388">
    <property type="entry name" value="WH-like_DNA-bd_sf"/>
</dbReference>
<feature type="domain" description="HTH lysR-type" evidence="6">
    <location>
        <begin position="4"/>
        <end position="61"/>
    </location>
</feature>
<dbReference type="Gene3D" id="3.40.190.10">
    <property type="entry name" value="Periplasmic binding protein-like II"/>
    <property type="match status" value="2"/>
</dbReference>
<dbReference type="InterPro" id="IPR036390">
    <property type="entry name" value="WH_DNA-bd_sf"/>
</dbReference>
<evidence type="ECO:0000256" key="1">
    <source>
        <dbReference type="ARBA" id="ARBA00009437"/>
    </source>
</evidence>
<dbReference type="PANTHER" id="PTHR30346">
    <property type="entry name" value="TRANSCRIPTIONAL DUAL REGULATOR HCAR-RELATED"/>
    <property type="match status" value="1"/>
</dbReference>
<dbReference type="GO" id="GO:0032993">
    <property type="term" value="C:protein-DNA complex"/>
    <property type="evidence" value="ECO:0007669"/>
    <property type="project" value="TreeGrafter"/>
</dbReference>
<keyword evidence="4" id="KW-0010">Activator</keyword>
<dbReference type="InterPro" id="IPR005119">
    <property type="entry name" value="LysR_subst-bd"/>
</dbReference>